<dbReference type="Pfam" id="PF07992">
    <property type="entry name" value="Pyr_redox_2"/>
    <property type="match status" value="1"/>
</dbReference>
<dbReference type="EMBL" id="AVPJ01000009">
    <property type="protein sequence ID" value="KGN31943.1"/>
    <property type="molecule type" value="Genomic_DNA"/>
</dbReference>
<dbReference type="PANTHER" id="PTHR43706">
    <property type="entry name" value="NADH DEHYDROGENASE"/>
    <property type="match status" value="1"/>
</dbReference>
<protein>
    <submittedName>
        <fullName evidence="7">NADH dehydrogenase</fullName>
    </submittedName>
</protein>
<reference evidence="7 8" key="1">
    <citation type="submission" date="2013-08" db="EMBL/GenBank/DDBJ databases">
        <title>The genome sequence of Knoellia sinensis.</title>
        <authorList>
            <person name="Zhu W."/>
            <person name="Wang G."/>
        </authorList>
    </citation>
    <scope>NUCLEOTIDE SEQUENCE [LARGE SCALE GENOMIC DNA]</scope>
    <source>
        <strain evidence="7 8">KCTC 19936</strain>
    </source>
</reference>
<dbReference type="SUPFAM" id="SSF51905">
    <property type="entry name" value="FAD/NAD(P)-binding domain"/>
    <property type="match status" value="1"/>
</dbReference>
<dbReference type="Gene3D" id="3.50.50.100">
    <property type="match status" value="1"/>
</dbReference>
<keyword evidence="4" id="KW-0560">Oxidoreductase</keyword>
<evidence type="ECO:0000256" key="5">
    <source>
        <dbReference type="ARBA" id="ARBA00023027"/>
    </source>
</evidence>
<feature type="domain" description="FAD/NAD(P)-binding" evidence="6">
    <location>
        <begin position="11"/>
        <end position="324"/>
    </location>
</feature>
<evidence type="ECO:0000313" key="7">
    <source>
        <dbReference type="EMBL" id="KGN31943.1"/>
    </source>
</evidence>
<comment type="similarity">
    <text evidence="1">Belongs to the NADH dehydrogenase family.</text>
</comment>
<gene>
    <name evidence="7" type="ORF">N802_19510</name>
</gene>
<evidence type="ECO:0000256" key="2">
    <source>
        <dbReference type="ARBA" id="ARBA00022630"/>
    </source>
</evidence>
<dbReference type="PRINTS" id="PR00368">
    <property type="entry name" value="FADPNR"/>
</dbReference>
<dbReference type="AlphaFoldDB" id="A0A0A0J434"/>
<dbReference type="Proteomes" id="UP000030002">
    <property type="component" value="Unassembled WGS sequence"/>
</dbReference>
<name>A0A0A0J434_9MICO</name>
<dbReference type="PANTHER" id="PTHR43706:SF45">
    <property type="entry name" value="NADH DEHYDROGENASE-LIKE PROTEIN RV1812C"/>
    <property type="match status" value="1"/>
</dbReference>
<organism evidence="7 8">
    <name type="scientific">Knoellia sinensis KCTC 19936</name>
    <dbReference type="NCBI Taxonomy" id="1385520"/>
    <lineage>
        <taxon>Bacteria</taxon>
        <taxon>Bacillati</taxon>
        <taxon>Actinomycetota</taxon>
        <taxon>Actinomycetes</taxon>
        <taxon>Micrococcales</taxon>
        <taxon>Intrasporangiaceae</taxon>
        <taxon>Knoellia</taxon>
    </lineage>
</organism>
<dbReference type="eggNOG" id="COG1252">
    <property type="taxonomic scope" value="Bacteria"/>
</dbReference>
<dbReference type="InterPro" id="IPR036188">
    <property type="entry name" value="FAD/NAD-bd_sf"/>
</dbReference>
<comment type="caution">
    <text evidence="7">The sequence shown here is derived from an EMBL/GenBank/DDBJ whole genome shotgun (WGS) entry which is preliminary data.</text>
</comment>
<keyword evidence="8" id="KW-1185">Reference proteome</keyword>
<dbReference type="STRING" id="1385520.N802_19510"/>
<sequence length="416" mass="44504">MPRRKARNGTLVLGGGFGGAHVARLLGSAGATIVDPGGAMLFTPLLPEVAAGAVEPRRVMVPLRTMCPHAELVRGRATGLNATARTVTVATEFGVVEIGYERLIVALGSTARMLPIPGLAEHAITFKDLDDAIGLRNHVLRRLERAEVDPMGAARHLCFVFVGAGYAGVEALAETRQLVQDAARHFPGLSGLPQRWVLIEAGSRILSEVPDTLADYTTAHLQREGVEILDSSTLAAVDDQSVTLADGRRIPTETVVWTAGATPNPVLRELGLPLDELGRIRVDPALRVLGHAGIWALGDNARVPNTATPQRPDPPTCQHAIRQARAVARSLDGDYAAYGYRSIGEGATLGRGRGITRVLGVHVHGRLGGLLTRGYHVAMVPTASRRWRIVADGLLSTLLRRDIVELGALEERRDRP</sequence>
<keyword evidence="3" id="KW-0274">FAD</keyword>
<dbReference type="InterPro" id="IPR045024">
    <property type="entry name" value="NDH-2"/>
</dbReference>
<proteinExistence type="inferred from homology"/>
<accession>A0A0A0J434</accession>
<evidence type="ECO:0000256" key="4">
    <source>
        <dbReference type="ARBA" id="ARBA00023002"/>
    </source>
</evidence>
<dbReference type="GO" id="GO:0003954">
    <property type="term" value="F:NADH dehydrogenase activity"/>
    <property type="evidence" value="ECO:0007669"/>
    <property type="project" value="InterPro"/>
</dbReference>
<dbReference type="RefSeq" id="WP_035916937.1">
    <property type="nucleotide sequence ID" value="NZ_AVPJ01000009.1"/>
</dbReference>
<dbReference type="PRINTS" id="PR00411">
    <property type="entry name" value="PNDRDTASEI"/>
</dbReference>
<keyword evidence="5" id="KW-0520">NAD</keyword>
<dbReference type="InterPro" id="IPR023753">
    <property type="entry name" value="FAD/NAD-binding_dom"/>
</dbReference>
<evidence type="ECO:0000259" key="6">
    <source>
        <dbReference type="Pfam" id="PF07992"/>
    </source>
</evidence>
<evidence type="ECO:0000313" key="8">
    <source>
        <dbReference type="Proteomes" id="UP000030002"/>
    </source>
</evidence>
<keyword evidence="2" id="KW-0285">Flavoprotein</keyword>
<evidence type="ECO:0000256" key="1">
    <source>
        <dbReference type="ARBA" id="ARBA00005272"/>
    </source>
</evidence>
<evidence type="ECO:0000256" key="3">
    <source>
        <dbReference type="ARBA" id="ARBA00022827"/>
    </source>
</evidence>